<evidence type="ECO:0000259" key="1">
    <source>
        <dbReference type="Pfam" id="PF11008"/>
    </source>
</evidence>
<sequence length="181" mass="20043">MLGLFGCIRPEAAYHYNLIINMNRILLLLISSLISACAATGPIYKPAENVDANKALVYVYRGPAFALGARSAYFYVDGVNVFDLDQGGYSWVALSPGRHTLRQKWPVDVTMKAVEFEIDVRAGETRYFSFQTGGCQGGYNQICLQWELRAQPPQVGAVAIIDKRFQENVGAAKLNMQAPMK</sequence>
<dbReference type="RefSeq" id="WP_182213076.1">
    <property type="nucleotide sequence ID" value="NZ_JACEZS010000001.1"/>
</dbReference>
<dbReference type="Pfam" id="PF11008">
    <property type="entry name" value="DUF2846"/>
    <property type="match status" value="1"/>
</dbReference>
<evidence type="ECO:0000313" key="2">
    <source>
        <dbReference type="EMBL" id="MBA5603896.1"/>
    </source>
</evidence>
<comment type="caution">
    <text evidence="2">The sequence shown here is derived from an EMBL/GenBank/DDBJ whole genome shotgun (WGS) entry which is preliminary data.</text>
</comment>
<organism evidence="2 3">
    <name type="scientific">Rugamonas fusca</name>
    <dbReference type="NCBI Taxonomy" id="2758568"/>
    <lineage>
        <taxon>Bacteria</taxon>
        <taxon>Pseudomonadati</taxon>
        <taxon>Pseudomonadota</taxon>
        <taxon>Betaproteobacteria</taxon>
        <taxon>Burkholderiales</taxon>
        <taxon>Oxalobacteraceae</taxon>
        <taxon>Telluria group</taxon>
        <taxon>Rugamonas</taxon>
    </lineage>
</organism>
<feature type="domain" description="DUF2846" evidence="1">
    <location>
        <begin position="52"/>
        <end position="131"/>
    </location>
</feature>
<dbReference type="InterPro" id="IPR022548">
    <property type="entry name" value="DUF2846"/>
</dbReference>
<proteinExistence type="predicted"/>
<keyword evidence="3" id="KW-1185">Reference proteome</keyword>
<dbReference type="AlphaFoldDB" id="A0A7W2EDL2"/>
<evidence type="ECO:0000313" key="3">
    <source>
        <dbReference type="Proteomes" id="UP000566711"/>
    </source>
</evidence>
<reference evidence="2 3" key="1">
    <citation type="submission" date="2020-07" db="EMBL/GenBank/DDBJ databases">
        <title>Novel species isolated from subtropical streams in China.</title>
        <authorList>
            <person name="Lu H."/>
        </authorList>
    </citation>
    <scope>NUCLEOTIDE SEQUENCE [LARGE SCALE GENOMIC DNA]</scope>
    <source>
        <strain evidence="2 3">FT3S</strain>
    </source>
</reference>
<gene>
    <name evidence="2" type="ORF">H3H36_00775</name>
</gene>
<accession>A0A7W2EDL2</accession>
<dbReference type="EMBL" id="JACEZS010000001">
    <property type="protein sequence ID" value="MBA5603896.1"/>
    <property type="molecule type" value="Genomic_DNA"/>
</dbReference>
<dbReference type="Proteomes" id="UP000566711">
    <property type="component" value="Unassembled WGS sequence"/>
</dbReference>
<name>A0A7W2EDL2_9BURK</name>
<protein>
    <submittedName>
        <fullName evidence="2">DUF2846 domain-containing protein</fullName>
    </submittedName>
</protein>